<keyword evidence="3" id="KW-1185">Reference proteome</keyword>
<dbReference type="PANTHER" id="PTHR33420">
    <property type="entry name" value="FIMBRIAL SUBUNIT ELFA-RELATED"/>
    <property type="match status" value="1"/>
</dbReference>
<dbReference type="RefSeq" id="WP_285149333.1">
    <property type="nucleotide sequence ID" value="NZ_JASSOM010000006.1"/>
</dbReference>
<dbReference type="InterPro" id="IPR000259">
    <property type="entry name" value="Adhesion_dom_fimbrial"/>
</dbReference>
<reference evidence="2 3" key="1">
    <citation type="submission" date="2023-06" db="EMBL/GenBank/DDBJ databases">
        <title>Identification and characterization of antibiotic-resistant Gram-negative bacteria.</title>
        <authorList>
            <person name="Cho G.-S."/>
            <person name="Lee J."/>
            <person name="Tai E."/>
            <person name="Jeong S."/>
            <person name="Kim I."/>
            <person name="Kim B.-E."/>
            <person name="Jeong M.-I."/>
            <person name="Oh K.-K."/>
            <person name="Franz C.M.A.P."/>
        </authorList>
    </citation>
    <scope>NUCLEOTIDE SEQUENCE [LARGE SCALE GENOMIC DNA]</scope>
    <source>
        <strain evidence="2 3">V106_12</strain>
    </source>
</reference>
<evidence type="ECO:0000313" key="2">
    <source>
        <dbReference type="EMBL" id="MDK9362346.1"/>
    </source>
</evidence>
<dbReference type="Proteomes" id="UP001223214">
    <property type="component" value="Unassembled WGS sequence"/>
</dbReference>
<dbReference type="GO" id="GO:0043709">
    <property type="term" value="P:cell adhesion involved in single-species biofilm formation"/>
    <property type="evidence" value="ECO:0007669"/>
    <property type="project" value="TreeGrafter"/>
</dbReference>
<protein>
    <submittedName>
        <fullName evidence="2">Fimbrial protein</fullName>
    </submittedName>
</protein>
<dbReference type="InterPro" id="IPR050263">
    <property type="entry name" value="Bact_Fimbrial_Adh_Pro"/>
</dbReference>
<organism evidence="2 3">
    <name type="scientific">Lelliottia wanjuensis</name>
    <dbReference type="NCBI Taxonomy" id="3050585"/>
    <lineage>
        <taxon>Bacteria</taxon>
        <taxon>Pseudomonadati</taxon>
        <taxon>Pseudomonadota</taxon>
        <taxon>Gammaproteobacteria</taxon>
        <taxon>Enterobacterales</taxon>
        <taxon>Enterobacteriaceae</taxon>
        <taxon>Lelliottia</taxon>
    </lineage>
</organism>
<dbReference type="InterPro" id="IPR008966">
    <property type="entry name" value="Adhesion_dom_sf"/>
</dbReference>
<dbReference type="EMBL" id="JASSOM010000006">
    <property type="protein sequence ID" value="MDK9362346.1"/>
    <property type="molecule type" value="Genomic_DNA"/>
</dbReference>
<dbReference type="GO" id="GO:0009289">
    <property type="term" value="C:pilus"/>
    <property type="evidence" value="ECO:0007669"/>
    <property type="project" value="InterPro"/>
</dbReference>
<sequence length="137" mass="13879">MASPCVANNGSDTLSVDLSSLQASDLSTAGAKSTPVSFSLDFKNCPAGTTSVNAAFSGSPDPDNANYYKNAGTATGVSVALIQYGSEFYKGNGSNITQNVEADNTVSIRLEAQAISVAGKATPGTISADIVATLQYN</sequence>
<feature type="domain" description="Fimbrial-type adhesion" evidence="1">
    <location>
        <begin position="2"/>
        <end position="136"/>
    </location>
</feature>
<dbReference type="PANTHER" id="PTHR33420:SF27">
    <property type="entry name" value="PROTEIN FIMG"/>
    <property type="match status" value="1"/>
</dbReference>
<dbReference type="InterPro" id="IPR036937">
    <property type="entry name" value="Adhesion_dom_fimbrial_sf"/>
</dbReference>
<evidence type="ECO:0000259" key="1">
    <source>
        <dbReference type="Pfam" id="PF00419"/>
    </source>
</evidence>
<comment type="caution">
    <text evidence="2">The sequence shown here is derived from an EMBL/GenBank/DDBJ whole genome shotgun (WGS) entry which is preliminary data.</text>
</comment>
<proteinExistence type="predicted"/>
<gene>
    <name evidence="2" type="ORF">QQF32_03915</name>
</gene>
<dbReference type="AlphaFoldDB" id="A0AAP4FRY1"/>
<evidence type="ECO:0000313" key="3">
    <source>
        <dbReference type="Proteomes" id="UP001223214"/>
    </source>
</evidence>
<dbReference type="Gene3D" id="2.60.40.1090">
    <property type="entry name" value="Fimbrial-type adhesion domain"/>
    <property type="match status" value="1"/>
</dbReference>
<name>A0AAP4FRY1_9ENTR</name>
<accession>A0AAP4FRY1</accession>
<dbReference type="Pfam" id="PF00419">
    <property type="entry name" value="Fimbrial"/>
    <property type="match status" value="1"/>
</dbReference>
<dbReference type="SUPFAM" id="SSF49401">
    <property type="entry name" value="Bacterial adhesins"/>
    <property type="match status" value="1"/>
</dbReference>